<evidence type="ECO:0000313" key="3">
    <source>
        <dbReference type="Proteomes" id="UP000654913"/>
    </source>
</evidence>
<dbReference type="RefSeq" id="XP_041560364.1">
    <property type="nucleotide sequence ID" value="XM_041694543.1"/>
</dbReference>
<evidence type="ECO:0000256" key="1">
    <source>
        <dbReference type="SAM" id="MobiDB-lite"/>
    </source>
</evidence>
<keyword evidence="3" id="KW-1185">Reference proteome</keyword>
<accession>A0A7R8ASR0</accession>
<proteinExistence type="predicted"/>
<dbReference type="AlphaFoldDB" id="A0A7R8ASR0"/>
<dbReference type="Proteomes" id="UP000654913">
    <property type="component" value="Chromosome 6"/>
</dbReference>
<reference evidence="2" key="1">
    <citation type="submission" date="2021-01" db="EMBL/GenBank/DDBJ databases">
        <authorList>
            <consortium name="Aspergillus puulaauensis MK2 genome sequencing consortium"/>
            <person name="Kazuki M."/>
            <person name="Futagami T."/>
        </authorList>
    </citation>
    <scope>NUCLEOTIDE SEQUENCE</scope>
    <source>
        <strain evidence="2">MK2</strain>
    </source>
</reference>
<name>A0A7R8ASR0_9EURO</name>
<dbReference type="OrthoDB" id="10370390at2759"/>
<sequence>MHWLETQTGRKAEFETQDTTEQSSKEDQASAASTDTAPEPTMHVCIARKLQRRKEDGERRGVRIAGHLEWEKRLDSLREMTPLAEEVPAAVRALAALKEECDATYAMLELVRKCDPDRKSNS</sequence>
<dbReference type="KEGG" id="apuu:APUU_61226A"/>
<protein>
    <submittedName>
        <fullName evidence="2">Uncharacterized protein</fullName>
    </submittedName>
</protein>
<evidence type="ECO:0000313" key="2">
    <source>
        <dbReference type="EMBL" id="BCS28178.1"/>
    </source>
</evidence>
<dbReference type="GeneID" id="64978175"/>
<organism evidence="2 3">
    <name type="scientific">Aspergillus puulaauensis</name>
    <dbReference type="NCBI Taxonomy" id="1220207"/>
    <lineage>
        <taxon>Eukaryota</taxon>
        <taxon>Fungi</taxon>
        <taxon>Dikarya</taxon>
        <taxon>Ascomycota</taxon>
        <taxon>Pezizomycotina</taxon>
        <taxon>Eurotiomycetes</taxon>
        <taxon>Eurotiomycetidae</taxon>
        <taxon>Eurotiales</taxon>
        <taxon>Aspergillaceae</taxon>
        <taxon>Aspergillus</taxon>
    </lineage>
</organism>
<feature type="region of interest" description="Disordered" evidence="1">
    <location>
        <begin position="1"/>
        <end position="42"/>
    </location>
</feature>
<dbReference type="EMBL" id="AP024448">
    <property type="protein sequence ID" value="BCS28178.1"/>
    <property type="molecule type" value="Genomic_DNA"/>
</dbReference>
<reference evidence="2" key="2">
    <citation type="submission" date="2021-02" db="EMBL/GenBank/DDBJ databases">
        <title>Aspergillus puulaauensis MK2 genome sequence.</title>
        <authorList>
            <person name="Futagami T."/>
            <person name="Mori K."/>
            <person name="Kadooka C."/>
            <person name="Tanaka T."/>
        </authorList>
    </citation>
    <scope>NUCLEOTIDE SEQUENCE</scope>
    <source>
        <strain evidence="2">MK2</strain>
    </source>
</reference>
<gene>
    <name evidence="2" type="ORF">APUU_61226A</name>
</gene>